<comment type="caution">
    <text evidence="4">The sequence shown here is derived from an EMBL/GenBank/DDBJ whole genome shotgun (WGS) entry which is preliminary data.</text>
</comment>
<keyword evidence="5" id="KW-1185">Reference proteome</keyword>
<dbReference type="PANTHER" id="PTHR13049">
    <property type="entry name" value="DUF814-RELATED"/>
    <property type="match status" value="1"/>
</dbReference>
<proteinExistence type="inferred from homology"/>
<feature type="region of interest" description="Disordered" evidence="2">
    <location>
        <begin position="163"/>
        <end position="218"/>
    </location>
</feature>
<gene>
    <name evidence="4" type="ORF">O181_006866</name>
</gene>
<dbReference type="Proteomes" id="UP000765509">
    <property type="component" value="Unassembled WGS sequence"/>
</dbReference>
<protein>
    <recommendedName>
        <fullName evidence="3">NFACT RNA-binding domain-containing protein</fullName>
    </recommendedName>
</protein>
<dbReference type="InterPro" id="IPR039730">
    <property type="entry name" value="Jlp2/Ccd25"/>
</dbReference>
<dbReference type="Pfam" id="PF05670">
    <property type="entry name" value="NFACT-R_1"/>
    <property type="match status" value="1"/>
</dbReference>
<reference evidence="4" key="1">
    <citation type="submission" date="2021-03" db="EMBL/GenBank/DDBJ databases">
        <title>Draft genome sequence of rust myrtle Austropuccinia psidii MF-1, a brazilian biotype.</title>
        <authorList>
            <person name="Quecine M.C."/>
            <person name="Pachon D.M.R."/>
            <person name="Bonatelli M.L."/>
            <person name="Correr F.H."/>
            <person name="Franceschini L.M."/>
            <person name="Leite T.F."/>
            <person name="Margarido G.R.A."/>
            <person name="Almeida C.A."/>
            <person name="Ferrarezi J.A."/>
            <person name="Labate C.A."/>
        </authorList>
    </citation>
    <scope>NUCLEOTIDE SEQUENCE</scope>
    <source>
        <strain evidence="4">MF-1</strain>
    </source>
</reference>
<feature type="compositionally biased region" description="Basic and acidic residues" evidence="2">
    <location>
        <begin position="169"/>
        <end position="188"/>
    </location>
</feature>
<comment type="similarity">
    <text evidence="1">Belongs to the CCDC25 family.</text>
</comment>
<feature type="domain" description="NFACT RNA-binding" evidence="3">
    <location>
        <begin position="1"/>
        <end position="114"/>
    </location>
</feature>
<sequence length="218" mass="25454">MVYYFKSNVIDPANPVTIYMGKDKHENEKLIKYSWPDDIWFHVDKLSSAHVYIRLPKTIPDMHSIPEALLQDCAQLVKANSIEGNKKDDLTIIFTPASNLRKTGDMAIGQVDFYSNKLVKRVHVKTRINAVVNRLNKTKMERTDVDLEQEKLQHEIEINRQKKLTATQKAKEEKELEAQRKAEKEARSYTKLFEQMDSQNYRDKGEKVEGFDSDEDFM</sequence>
<organism evidence="4 5">
    <name type="scientific">Austropuccinia psidii MF-1</name>
    <dbReference type="NCBI Taxonomy" id="1389203"/>
    <lineage>
        <taxon>Eukaryota</taxon>
        <taxon>Fungi</taxon>
        <taxon>Dikarya</taxon>
        <taxon>Basidiomycota</taxon>
        <taxon>Pucciniomycotina</taxon>
        <taxon>Pucciniomycetes</taxon>
        <taxon>Pucciniales</taxon>
        <taxon>Sphaerophragmiaceae</taxon>
        <taxon>Austropuccinia</taxon>
    </lineage>
</organism>
<dbReference type="EMBL" id="AVOT02001501">
    <property type="protein sequence ID" value="MBW0467151.1"/>
    <property type="molecule type" value="Genomic_DNA"/>
</dbReference>
<dbReference type="AlphaFoldDB" id="A0A9Q3BLP6"/>
<dbReference type="InterPro" id="IPR008532">
    <property type="entry name" value="NFACT_RNA-bd"/>
</dbReference>
<dbReference type="PANTHER" id="PTHR13049:SF2">
    <property type="entry name" value="COILED-COIL DOMAIN-CONTAINING PROTEIN 25"/>
    <property type="match status" value="1"/>
</dbReference>
<dbReference type="OrthoDB" id="200398at2759"/>
<feature type="compositionally biased region" description="Basic and acidic residues" evidence="2">
    <location>
        <begin position="200"/>
        <end position="210"/>
    </location>
</feature>
<accession>A0A9Q3BLP6</accession>
<name>A0A9Q3BLP6_9BASI</name>
<evidence type="ECO:0000256" key="1">
    <source>
        <dbReference type="ARBA" id="ARBA00008998"/>
    </source>
</evidence>
<evidence type="ECO:0000313" key="5">
    <source>
        <dbReference type="Proteomes" id="UP000765509"/>
    </source>
</evidence>
<evidence type="ECO:0000256" key="2">
    <source>
        <dbReference type="SAM" id="MobiDB-lite"/>
    </source>
</evidence>
<evidence type="ECO:0000259" key="3">
    <source>
        <dbReference type="Pfam" id="PF05670"/>
    </source>
</evidence>
<evidence type="ECO:0000313" key="4">
    <source>
        <dbReference type="EMBL" id="MBW0467151.1"/>
    </source>
</evidence>